<feature type="transmembrane region" description="Helical" evidence="1">
    <location>
        <begin position="110"/>
        <end position="131"/>
    </location>
</feature>
<keyword evidence="1" id="KW-0812">Transmembrane</keyword>
<feature type="non-terminal residue" evidence="2">
    <location>
        <position position="1"/>
    </location>
</feature>
<name>A0A1A6GK04_NEOLE</name>
<reference evidence="2 3" key="1">
    <citation type="submission" date="2016-06" db="EMBL/GenBank/DDBJ databases">
        <title>The Draft Genome Sequence and Annotation of the Desert Woodrat Neotoma lepida.</title>
        <authorList>
            <person name="Campbell M."/>
            <person name="Oakeson K.F."/>
            <person name="Yandell M."/>
            <person name="Halpert J.R."/>
            <person name="Dearing D."/>
        </authorList>
    </citation>
    <scope>NUCLEOTIDE SEQUENCE [LARGE SCALE GENOMIC DNA]</scope>
    <source>
        <strain evidence="2">417</strain>
        <tissue evidence="2">Liver</tissue>
    </source>
</reference>
<keyword evidence="1" id="KW-0472">Membrane</keyword>
<dbReference type="AlphaFoldDB" id="A0A1A6GK04"/>
<dbReference type="Proteomes" id="UP000092124">
    <property type="component" value="Unassembled WGS sequence"/>
</dbReference>
<protein>
    <submittedName>
        <fullName evidence="2">Uncharacterized protein</fullName>
    </submittedName>
</protein>
<dbReference type="OrthoDB" id="9836705at2759"/>
<proteinExistence type="predicted"/>
<evidence type="ECO:0000313" key="3">
    <source>
        <dbReference type="Proteomes" id="UP000092124"/>
    </source>
</evidence>
<accession>A0A1A6GK04</accession>
<organism evidence="2 3">
    <name type="scientific">Neotoma lepida</name>
    <name type="common">Desert woodrat</name>
    <dbReference type="NCBI Taxonomy" id="56216"/>
    <lineage>
        <taxon>Eukaryota</taxon>
        <taxon>Metazoa</taxon>
        <taxon>Chordata</taxon>
        <taxon>Craniata</taxon>
        <taxon>Vertebrata</taxon>
        <taxon>Euteleostomi</taxon>
        <taxon>Mammalia</taxon>
        <taxon>Eutheria</taxon>
        <taxon>Euarchontoglires</taxon>
        <taxon>Glires</taxon>
        <taxon>Rodentia</taxon>
        <taxon>Myomorpha</taxon>
        <taxon>Muroidea</taxon>
        <taxon>Cricetidae</taxon>
        <taxon>Neotominae</taxon>
        <taxon>Neotoma</taxon>
    </lineage>
</organism>
<evidence type="ECO:0000313" key="2">
    <source>
        <dbReference type="EMBL" id="OBS66065.1"/>
    </source>
</evidence>
<gene>
    <name evidence="2" type="ORF">A6R68_05397</name>
</gene>
<feature type="transmembrane region" description="Helical" evidence="1">
    <location>
        <begin position="68"/>
        <end position="89"/>
    </location>
</feature>
<sequence length="187" mass="21310">ISCMKDPFVEMEIYCYNVSALLWCGSSLFIFVSVSWNHFVDHYGQTTLDFPPYFPVNKEALISKYCTVVFPLGVLTAAISFFGAVIFLSKISILRLQSQMKAQFNNGKGCIFKLSGLLSSLLALVFEIVIARSLCWHLWGFDHNIVQFVPFGLWKAHYPQEFNVSRTTIKMLVHTSINSTWTISPEF</sequence>
<keyword evidence="3" id="KW-1185">Reference proteome</keyword>
<feature type="transmembrane region" description="Helical" evidence="1">
    <location>
        <begin position="14"/>
        <end position="36"/>
    </location>
</feature>
<evidence type="ECO:0000256" key="1">
    <source>
        <dbReference type="SAM" id="Phobius"/>
    </source>
</evidence>
<dbReference type="EMBL" id="LZPO01087585">
    <property type="protein sequence ID" value="OBS66065.1"/>
    <property type="molecule type" value="Genomic_DNA"/>
</dbReference>
<keyword evidence="1" id="KW-1133">Transmembrane helix</keyword>
<comment type="caution">
    <text evidence="2">The sequence shown here is derived from an EMBL/GenBank/DDBJ whole genome shotgun (WGS) entry which is preliminary data.</text>
</comment>